<gene>
    <name evidence="1" type="ORF">SAMN05192583_2674</name>
</gene>
<proteinExistence type="predicted"/>
<evidence type="ECO:0000313" key="1">
    <source>
        <dbReference type="EMBL" id="SEN38234.1"/>
    </source>
</evidence>
<accession>A0A1H8G367</accession>
<dbReference type="STRING" id="1166340.SAMN05192583_2674"/>
<dbReference type="Proteomes" id="UP000199206">
    <property type="component" value="Unassembled WGS sequence"/>
</dbReference>
<dbReference type="EMBL" id="FOCF01000006">
    <property type="protein sequence ID" value="SEN38234.1"/>
    <property type="molecule type" value="Genomic_DNA"/>
</dbReference>
<sequence>MPAMPDRPYSIAFHPELDLCDIHWTRLFTPDMAELYATDLTGRFVAAGFSPGYRLRIAMSACLVQPRDAALAINTRLSDFPKASRIAVVVGSTLQRMQVRRFMSQPYLQIFDDRNASYRWLLTEDRDAA</sequence>
<reference evidence="2" key="1">
    <citation type="submission" date="2016-10" db="EMBL/GenBank/DDBJ databases">
        <authorList>
            <person name="Varghese N."/>
            <person name="Submissions S."/>
        </authorList>
    </citation>
    <scope>NUCLEOTIDE SEQUENCE [LARGE SCALE GENOMIC DNA]</scope>
    <source>
        <strain evidence="2">S6-262</strain>
    </source>
</reference>
<protein>
    <recommendedName>
        <fullName evidence="3">STAS/SEC14 domain-containing protein</fullName>
    </recommendedName>
</protein>
<dbReference type="AlphaFoldDB" id="A0A1H8G367"/>
<keyword evidence="2" id="KW-1185">Reference proteome</keyword>
<name>A0A1H8G367_9SPHN</name>
<organism evidence="1 2">
    <name type="scientific">Sphingomonas gellani</name>
    <dbReference type="NCBI Taxonomy" id="1166340"/>
    <lineage>
        <taxon>Bacteria</taxon>
        <taxon>Pseudomonadati</taxon>
        <taxon>Pseudomonadota</taxon>
        <taxon>Alphaproteobacteria</taxon>
        <taxon>Sphingomonadales</taxon>
        <taxon>Sphingomonadaceae</taxon>
        <taxon>Sphingomonas</taxon>
    </lineage>
</organism>
<evidence type="ECO:0008006" key="3">
    <source>
        <dbReference type="Google" id="ProtNLM"/>
    </source>
</evidence>
<evidence type="ECO:0000313" key="2">
    <source>
        <dbReference type="Proteomes" id="UP000199206"/>
    </source>
</evidence>
<dbReference type="RefSeq" id="WP_244501571.1">
    <property type="nucleotide sequence ID" value="NZ_FOCF01000006.1"/>
</dbReference>